<dbReference type="Proteomes" id="UP000760480">
    <property type="component" value="Unassembled WGS sequence"/>
</dbReference>
<evidence type="ECO:0008006" key="4">
    <source>
        <dbReference type="Google" id="ProtNLM"/>
    </source>
</evidence>
<keyword evidence="3" id="KW-1185">Reference proteome</keyword>
<evidence type="ECO:0000313" key="2">
    <source>
        <dbReference type="EMBL" id="NMQ19167.1"/>
    </source>
</evidence>
<dbReference type="InterPro" id="IPR013078">
    <property type="entry name" value="His_Pase_superF_clade-1"/>
</dbReference>
<organism evidence="2 3">
    <name type="scientific">Candidatus Competibacter phosphatis</name>
    <dbReference type="NCBI Taxonomy" id="221280"/>
    <lineage>
        <taxon>Bacteria</taxon>
        <taxon>Pseudomonadati</taxon>
        <taxon>Pseudomonadota</taxon>
        <taxon>Gammaproteobacteria</taxon>
        <taxon>Candidatus Competibacteraceae</taxon>
        <taxon>Candidatus Competibacter</taxon>
    </lineage>
</organism>
<evidence type="ECO:0000256" key="1">
    <source>
        <dbReference type="SAM" id="Phobius"/>
    </source>
</evidence>
<dbReference type="SUPFAM" id="SSF53254">
    <property type="entry name" value="Phosphoglycerate mutase-like"/>
    <property type="match status" value="1"/>
</dbReference>
<evidence type="ECO:0000313" key="3">
    <source>
        <dbReference type="Proteomes" id="UP000760480"/>
    </source>
</evidence>
<sequence>MKGFEKKYDICDIISEFERPKSLGMNKDKANEYVEEYWSKSNLDAPYGSNNESFKQFNNRVCSFIDNELQNYPDKTIIFGHGTWFAMLCFKFLGYNKVNEYNMRKFRRFSDWIFSA</sequence>
<comment type="caution">
    <text evidence="2">The sequence shown here is derived from an EMBL/GenBank/DDBJ whole genome shotgun (WGS) entry which is preliminary data.</text>
</comment>
<dbReference type="EMBL" id="SPMZ01000022">
    <property type="protein sequence ID" value="NMQ19167.1"/>
    <property type="molecule type" value="Genomic_DNA"/>
</dbReference>
<feature type="transmembrane region" description="Helical" evidence="1">
    <location>
        <begin position="77"/>
        <end position="98"/>
    </location>
</feature>
<keyword evidence="1" id="KW-1133">Transmembrane helix</keyword>
<keyword evidence="1" id="KW-0812">Transmembrane</keyword>
<protein>
    <recommendedName>
        <fullName evidence="4">Histidine phosphatase family protein</fullName>
    </recommendedName>
</protein>
<name>A0ABX1TIF8_9GAMM</name>
<accession>A0ABX1TIF8</accession>
<gene>
    <name evidence="2" type="ORF">E4P82_08125</name>
</gene>
<dbReference type="Gene3D" id="3.40.50.1240">
    <property type="entry name" value="Phosphoglycerate mutase-like"/>
    <property type="match status" value="1"/>
</dbReference>
<dbReference type="Pfam" id="PF00300">
    <property type="entry name" value="His_Phos_1"/>
    <property type="match status" value="1"/>
</dbReference>
<proteinExistence type="predicted"/>
<dbReference type="InterPro" id="IPR029033">
    <property type="entry name" value="His_PPase_superfam"/>
</dbReference>
<keyword evidence="1" id="KW-0472">Membrane</keyword>
<reference evidence="2 3" key="1">
    <citation type="submission" date="2019-03" db="EMBL/GenBank/DDBJ databases">
        <title>Metabolic reconstructions from genomes of highly enriched 'Candidatus Accumulibacter' and 'Candidatus Competibacter' bioreactor populations.</title>
        <authorList>
            <person name="Annavajhala M.K."/>
            <person name="Welles L."/>
            <person name="Abbas B."/>
            <person name="Sorokin D."/>
            <person name="Park H."/>
            <person name="Van Loosdrecht M."/>
            <person name="Chandran K."/>
        </authorList>
    </citation>
    <scope>NUCLEOTIDE SEQUENCE [LARGE SCALE GENOMIC DNA]</scope>
    <source>
        <strain evidence="2 3">SBR_G</strain>
    </source>
</reference>